<reference evidence="8 9" key="1">
    <citation type="journal article" date="2008" name="Int. J. Syst. Evol. Microbiol.">
        <title>Description of Roseateles aquatilis sp. nov. and Roseateles terrae sp. nov., in the class Betaproteobacteria, and emended description of the genus Roseateles.</title>
        <authorList>
            <person name="Gomila M."/>
            <person name="Bowien B."/>
            <person name="Falsen E."/>
            <person name="Moore E.R."/>
            <person name="Lalucat J."/>
        </authorList>
    </citation>
    <scope>NUCLEOTIDE SEQUENCE [LARGE SCALE GENOMIC DNA]</scope>
    <source>
        <strain evidence="8 9">CCUG 48205</strain>
    </source>
</reference>
<dbReference type="AlphaFoldDB" id="A0A246J0N1"/>
<evidence type="ECO:0000256" key="2">
    <source>
        <dbReference type="ARBA" id="ARBA00012438"/>
    </source>
</evidence>
<dbReference type="Pfam" id="PF02518">
    <property type="entry name" value="HATPase_c"/>
    <property type="match status" value="1"/>
</dbReference>
<dbReference type="EMBL" id="NIOF01000011">
    <property type="protein sequence ID" value="OWQ86157.1"/>
    <property type="molecule type" value="Genomic_DNA"/>
</dbReference>
<dbReference type="Gene3D" id="2.60.40.2380">
    <property type="match status" value="1"/>
</dbReference>
<dbReference type="InterPro" id="IPR004358">
    <property type="entry name" value="Sig_transdc_His_kin-like_C"/>
</dbReference>
<dbReference type="CDD" id="cd00075">
    <property type="entry name" value="HATPase"/>
    <property type="match status" value="1"/>
</dbReference>
<dbReference type="EC" id="2.7.13.3" evidence="2"/>
<dbReference type="SMART" id="SM00387">
    <property type="entry name" value="HATPase_c"/>
    <property type="match status" value="1"/>
</dbReference>
<dbReference type="InterPro" id="IPR036097">
    <property type="entry name" value="HisK_dim/P_sf"/>
</dbReference>
<dbReference type="Gene3D" id="3.30.565.10">
    <property type="entry name" value="Histidine kinase-like ATPase, C-terminal domain"/>
    <property type="match status" value="1"/>
</dbReference>
<evidence type="ECO:0000256" key="3">
    <source>
        <dbReference type="ARBA" id="ARBA00022553"/>
    </source>
</evidence>
<dbReference type="Proteomes" id="UP000197468">
    <property type="component" value="Unassembled WGS sequence"/>
</dbReference>
<keyword evidence="6" id="KW-0812">Transmembrane</keyword>
<dbReference type="InterPro" id="IPR011622">
    <property type="entry name" value="7TMR_DISM_rcpt_extracell_dom2"/>
</dbReference>
<protein>
    <recommendedName>
        <fullName evidence="2">histidine kinase</fullName>
        <ecNumber evidence="2">2.7.13.3</ecNumber>
    </recommendedName>
</protein>
<feature type="transmembrane region" description="Helical" evidence="6">
    <location>
        <begin position="418"/>
        <end position="439"/>
    </location>
</feature>
<feature type="transmembrane region" description="Helical" evidence="6">
    <location>
        <begin position="385"/>
        <end position="406"/>
    </location>
</feature>
<feature type="transmembrane region" description="Helical" evidence="6">
    <location>
        <begin position="358"/>
        <end position="378"/>
    </location>
</feature>
<dbReference type="PROSITE" id="PS50109">
    <property type="entry name" value="HIS_KIN"/>
    <property type="match status" value="1"/>
</dbReference>
<keyword evidence="6" id="KW-1133">Transmembrane helix</keyword>
<dbReference type="Gene3D" id="1.10.287.130">
    <property type="match status" value="1"/>
</dbReference>
<dbReference type="GO" id="GO:0000155">
    <property type="term" value="F:phosphorelay sensor kinase activity"/>
    <property type="evidence" value="ECO:0007669"/>
    <property type="project" value="InterPro"/>
</dbReference>
<organism evidence="8 9">
    <name type="scientific">Roseateles aquatilis</name>
    <dbReference type="NCBI Taxonomy" id="431061"/>
    <lineage>
        <taxon>Bacteria</taxon>
        <taxon>Pseudomonadati</taxon>
        <taxon>Pseudomonadota</taxon>
        <taxon>Betaproteobacteria</taxon>
        <taxon>Burkholderiales</taxon>
        <taxon>Sphaerotilaceae</taxon>
        <taxon>Roseateles</taxon>
    </lineage>
</organism>
<feature type="transmembrane region" description="Helical" evidence="6">
    <location>
        <begin position="296"/>
        <end position="320"/>
    </location>
</feature>
<keyword evidence="5" id="KW-0418">Kinase</keyword>
<name>A0A246J0N1_9BURK</name>
<evidence type="ECO:0000313" key="9">
    <source>
        <dbReference type="Proteomes" id="UP000197468"/>
    </source>
</evidence>
<feature type="transmembrane region" description="Helical" evidence="6">
    <location>
        <begin position="266"/>
        <end position="290"/>
    </location>
</feature>
<dbReference type="Pfam" id="PF07695">
    <property type="entry name" value="7TMR-DISM_7TM"/>
    <property type="match status" value="1"/>
</dbReference>
<evidence type="ECO:0000256" key="5">
    <source>
        <dbReference type="ARBA" id="ARBA00022777"/>
    </source>
</evidence>
<evidence type="ECO:0000256" key="1">
    <source>
        <dbReference type="ARBA" id="ARBA00000085"/>
    </source>
</evidence>
<gene>
    <name evidence="8" type="ORF">CDN99_20170</name>
</gene>
<dbReference type="InterPro" id="IPR003661">
    <property type="entry name" value="HisK_dim/P_dom"/>
</dbReference>
<dbReference type="InterPro" id="IPR011623">
    <property type="entry name" value="7TMR_DISM_rcpt_extracell_dom1"/>
</dbReference>
<dbReference type="SUPFAM" id="SSF47384">
    <property type="entry name" value="Homodimeric domain of signal transducing histidine kinase"/>
    <property type="match status" value="1"/>
</dbReference>
<evidence type="ECO:0000256" key="6">
    <source>
        <dbReference type="SAM" id="Phobius"/>
    </source>
</evidence>
<dbReference type="PRINTS" id="PR00344">
    <property type="entry name" value="BCTRLSENSOR"/>
</dbReference>
<keyword evidence="9" id="KW-1185">Reference proteome</keyword>
<accession>A0A246J0N1</accession>
<feature type="transmembrane region" description="Helical" evidence="6">
    <location>
        <begin position="240"/>
        <end position="259"/>
    </location>
</feature>
<proteinExistence type="predicted"/>
<dbReference type="InterPro" id="IPR003594">
    <property type="entry name" value="HATPase_dom"/>
</dbReference>
<feature type="transmembrane region" description="Helical" evidence="6">
    <location>
        <begin position="332"/>
        <end position="352"/>
    </location>
</feature>
<dbReference type="InterPro" id="IPR005467">
    <property type="entry name" value="His_kinase_dom"/>
</dbReference>
<comment type="catalytic activity">
    <reaction evidence="1">
        <text>ATP + protein L-histidine = ADP + protein N-phospho-L-histidine.</text>
        <dbReference type="EC" id="2.7.13.3"/>
    </reaction>
</comment>
<dbReference type="InterPro" id="IPR036890">
    <property type="entry name" value="HATPase_C_sf"/>
</dbReference>
<dbReference type="CDD" id="cd00082">
    <property type="entry name" value="HisKA"/>
    <property type="match status" value="1"/>
</dbReference>
<dbReference type="PANTHER" id="PTHR43047">
    <property type="entry name" value="TWO-COMPONENT HISTIDINE PROTEIN KINASE"/>
    <property type="match status" value="1"/>
</dbReference>
<comment type="caution">
    <text evidence="8">The sequence shown here is derived from an EMBL/GenBank/DDBJ whole genome shotgun (WGS) entry which is preliminary data.</text>
</comment>
<keyword evidence="4" id="KW-0808">Transferase</keyword>
<evidence type="ECO:0000256" key="4">
    <source>
        <dbReference type="ARBA" id="ARBA00022679"/>
    </source>
</evidence>
<keyword evidence="3" id="KW-0597">Phosphoprotein</keyword>
<sequence>MRPWGRRAGDRANERAGGWTGARAGGWLRALAAALVLALMAAVAPVAAQVPAAPSDAPVAAQVPAAPSDAPRPVIALHGAETGRLSLVDQGQLWIERAEKPPRDGPARWRPVDRAALTPGYTRDTYWLRWILRQDGATPMRYVLMVDPARIESIALFRRRLLPDGNATPWTMARAGTDLPFAARQVPLRESAFPVRLEPGEVWELQLRVASRSSLAIEPSLWTEEALVGEQQWRVWRDGMLSAVGLTLAVLAAGLGVALRDRGYGWIAAFLSSAMLYEMAMRGTAFARFWPNATDWAQRALGTTGALTTVFQLLALATVLRLRVTQPRLNRVLMVVVGLSFAAVAACIWADYQIGTRLAGPTNLGLSLIGLIASVRAVRRGDPVGGVWLCAIVGVMLGMAPRYFSLMGVLPYADWVELAPSAVGTAGAAAVLVAMLLLLQRERVQRAQALEAAVLERTAELARASAHAQASDAAKGRLLGHLGHDLRAPLASMVQLTRRLAPGAEFESTRQALEHGGVMLLDTIDELQRFARQPDAEADLEVLAAPVYLYGLLNELALQSQALMLASTNRLVVTVEPTLPPVVELDARRLRQVLLNLLSNAAKYSRPGEILLTARAIEGRLVLSVIDQGPGMAPEELARVFDPFMRGEAGRGVPGLGLGLAIARQTVRAMGGELGAYSVHGVGSRFTAELPLVAADEGQVQWPALLPQPGLESIGEGWAAVVWDRCDTVREALLERLLQCGFEAGAVERIEDLPRALDDAAATGAGLLLVASPESLPSIDDWRRWRARWPGMRTLLCAATSNREWPSEPGLAMLPKPAPQELWVPALRMLCLGVDAGS</sequence>
<keyword evidence="6" id="KW-0472">Membrane</keyword>
<evidence type="ECO:0000259" key="7">
    <source>
        <dbReference type="PROSITE" id="PS50109"/>
    </source>
</evidence>
<dbReference type="Pfam" id="PF07696">
    <property type="entry name" value="7TMR-DISMED2"/>
    <property type="match status" value="1"/>
</dbReference>
<feature type="domain" description="Histidine kinase" evidence="7">
    <location>
        <begin position="481"/>
        <end position="694"/>
    </location>
</feature>
<dbReference type="SUPFAM" id="SSF55874">
    <property type="entry name" value="ATPase domain of HSP90 chaperone/DNA topoisomerase II/histidine kinase"/>
    <property type="match status" value="1"/>
</dbReference>
<evidence type="ECO:0000313" key="8">
    <source>
        <dbReference type="EMBL" id="OWQ86157.1"/>
    </source>
</evidence>